<accession>A0A9X9LF13</accession>
<name>A0A9X9LF13_GULGU</name>
<organism evidence="1 2">
    <name type="scientific">Gulo gulo</name>
    <name type="common">Wolverine</name>
    <name type="synonym">Gluton</name>
    <dbReference type="NCBI Taxonomy" id="48420"/>
    <lineage>
        <taxon>Eukaryota</taxon>
        <taxon>Metazoa</taxon>
        <taxon>Chordata</taxon>
        <taxon>Craniata</taxon>
        <taxon>Vertebrata</taxon>
        <taxon>Euteleostomi</taxon>
        <taxon>Mammalia</taxon>
        <taxon>Eutheria</taxon>
        <taxon>Laurasiatheria</taxon>
        <taxon>Carnivora</taxon>
        <taxon>Caniformia</taxon>
        <taxon>Musteloidea</taxon>
        <taxon>Mustelidae</taxon>
        <taxon>Guloninae</taxon>
        <taxon>Gulo</taxon>
    </lineage>
</organism>
<protein>
    <submittedName>
        <fullName evidence="1">Uncharacterized protein</fullName>
    </submittedName>
</protein>
<sequence length="102" mass="11610">MQICVQSGILKCDLTSPTFIILWKLNMIFGMIKTWLRKNAGEVDSYLIAKGFSHSQGDQCYKITYLECSSLAQRGLKTVFDGDSTIALCPWPIMKRKRKCLL</sequence>
<evidence type="ECO:0000313" key="1">
    <source>
        <dbReference type="EMBL" id="VCW66426.1"/>
    </source>
</evidence>
<dbReference type="AlphaFoldDB" id="A0A9X9LF13"/>
<dbReference type="EMBL" id="CYRY02001791">
    <property type="protein sequence ID" value="VCW66426.1"/>
    <property type="molecule type" value="Genomic_DNA"/>
</dbReference>
<feature type="non-terminal residue" evidence="1">
    <location>
        <position position="102"/>
    </location>
</feature>
<gene>
    <name evidence="1" type="ORF">BN2614_LOCUS1</name>
</gene>
<reference evidence="1 2" key="1">
    <citation type="submission" date="2018-10" db="EMBL/GenBank/DDBJ databases">
        <authorList>
            <person name="Ekblom R."/>
            <person name="Jareborg N."/>
        </authorList>
    </citation>
    <scope>NUCLEOTIDE SEQUENCE [LARGE SCALE GENOMIC DNA]</scope>
    <source>
        <tissue evidence="1">Muscle</tissue>
    </source>
</reference>
<proteinExistence type="predicted"/>
<dbReference type="Proteomes" id="UP000269945">
    <property type="component" value="Unassembled WGS sequence"/>
</dbReference>
<comment type="caution">
    <text evidence="1">The sequence shown here is derived from an EMBL/GenBank/DDBJ whole genome shotgun (WGS) entry which is preliminary data.</text>
</comment>
<evidence type="ECO:0000313" key="2">
    <source>
        <dbReference type="Proteomes" id="UP000269945"/>
    </source>
</evidence>
<keyword evidence="2" id="KW-1185">Reference proteome</keyword>